<feature type="domain" description="DNA helicase Holliday junction RuvA type" evidence="7">
    <location>
        <begin position="1"/>
        <end position="62"/>
    </location>
</feature>
<dbReference type="GO" id="GO:0000400">
    <property type="term" value="F:four-way junction DNA binding"/>
    <property type="evidence" value="ECO:0007669"/>
    <property type="project" value="UniProtKB-UniRule"/>
</dbReference>
<dbReference type="Proteomes" id="UP000606991">
    <property type="component" value="Unassembled WGS sequence"/>
</dbReference>
<dbReference type="SUPFAM" id="SSF50249">
    <property type="entry name" value="Nucleic acid-binding proteins"/>
    <property type="match status" value="1"/>
</dbReference>
<proteinExistence type="inferred from homology"/>
<accession>A0A2W5YZ96</accession>
<evidence type="ECO:0000313" key="11">
    <source>
        <dbReference type="Proteomes" id="UP000606991"/>
    </source>
</evidence>
<gene>
    <name evidence="6" type="primary">ruvA</name>
    <name evidence="9" type="ORF">DLM65_13840</name>
    <name evidence="8" type="ORF">JF886_06390</name>
</gene>
<dbReference type="Pfam" id="PF01330">
    <property type="entry name" value="RuvA_N"/>
    <property type="match status" value="1"/>
</dbReference>
<evidence type="ECO:0000256" key="5">
    <source>
        <dbReference type="ARBA" id="ARBA00023204"/>
    </source>
</evidence>
<dbReference type="InterPro" id="IPR013849">
    <property type="entry name" value="DNA_helicase_Holl-junc_RuvA_I"/>
</dbReference>
<comment type="caution">
    <text evidence="6">Lacks conserved residue(s) required for the propagation of feature annotation.</text>
</comment>
<protein>
    <recommendedName>
        <fullName evidence="6">Holliday junction branch migration complex subunit RuvA</fullName>
    </recommendedName>
</protein>
<dbReference type="GO" id="GO:0006310">
    <property type="term" value="P:DNA recombination"/>
    <property type="evidence" value="ECO:0007669"/>
    <property type="project" value="UniProtKB-UniRule"/>
</dbReference>
<evidence type="ECO:0000256" key="4">
    <source>
        <dbReference type="ARBA" id="ARBA00023172"/>
    </source>
</evidence>
<evidence type="ECO:0000256" key="3">
    <source>
        <dbReference type="ARBA" id="ARBA00023125"/>
    </source>
</evidence>
<comment type="function">
    <text evidence="6">The RuvA-RuvB-RuvC complex processes Holliday junction (HJ) DNA during genetic recombination and DNA repair, while the RuvA-RuvB complex plays an important role in the rescue of blocked DNA replication forks via replication fork reversal (RFR). RuvA specifically binds to HJ cruciform DNA, conferring on it an open structure. The RuvB hexamer acts as an ATP-dependent pump, pulling dsDNA into and through the RuvAB complex. HJ branch migration allows RuvC to scan DNA until it finds its consensus sequence, where it cleaves and resolves the cruciform DNA.</text>
</comment>
<reference evidence="9" key="2">
    <citation type="submission" date="2018-05" db="EMBL/GenBank/DDBJ databases">
        <authorList>
            <person name="Ferrari B."/>
        </authorList>
    </citation>
    <scope>NUCLEOTIDE SEQUENCE</scope>
    <source>
        <strain evidence="9">RRmetagenome_bin12</strain>
    </source>
</reference>
<comment type="caution">
    <text evidence="9">The sequence shown here is derived from an EMBL/GenBank/DDBJ whole genome shotgun (WGS) entry which is preliminary data.</text>
</comment>
<dbReference type="GO" id="GO:0005737">
    <property type="term" value="C:cytoplasm"/>
    <property type="evidence" value="ECO:0007669"/>
    <property type="project" value="UniProtKB-SubCell"/>
</dbReference>
<dbReference type="Pfam" id="PF14520">
    <property type="entry name" value="HHH_5"/>
    <property type="match status" value="1"/>
</dbReference>
<dbReference type="Proteomes" id="UP000248724">
    <property type="component" value="Unassembled WGS sequence"/>
</dbReference>
<dbReference type="InterPro" id="IPR010994">
    <property type="entry name" value="RuvA_2-like"/>
</dbReference>
<dbReference type="GO" id="GO:0006281">
    <property type="term" value="P:DNA repair"/>
    <property type="evidence" value="ECO:0007669"/>
    <property type="project" value="UniProtKB-UniRule"/>
</dbReference>
<keyword evidence="1 6" id="KW-0963">Cytoplasm</keyword>
<feature type="region of interest" description="Domain III" evidence="6">
    <location>
        <begin position="151"/>
        <end position="204"/>
    </location>
</feature>
<dbReference type="Gene3D" id="1.10.8.10">
    <property type="entry name" value="DNA helicase RuvA subunit, C-terminal domain"/>
    <property type="match status" value="1"/>
</dbReference>
<dbReference type="Gene3D" id="2.40.50.140">
    <property type="entry name" value="Nucleic acid-binding proteins"/>
    <property type="match status" value="1"/>
</dbReference>
<comment type="domain">
    <text evidence="6">Has three domains with a flexible linker between the domains II and III and assumes an 'L' shape. Domain III is highly mobile and contacts RuvB.</text>
</comment>
<keyword evidence="5 6" id="KW-0234">DNA repair</keyword>
<comment type="subunit">
    <text evidence="6">Homotetramer. Forms an RuvA(8)-RuvB(12)-Holliday junction (HJ) complex. HJ DNA is sandwiched between 2 RuvA tetramers; dsDNA enters through RuvA and exits via RuvB. An RuvB hexamer assembles on each DNA strand where it exits the tetramer. Each RuvB hexamer is contacted by two RuvA subunits (via domain III) on 2 adjacent RuvB subunits; this complex drives branch migration. In the full resolvosome a probable DNA-RuvA(4)-RuvB(12)-RuvC(2) complex forms which resolves the HJ.</text>
</comment>
<dbReference type="NCBIfam" id="TIGR00084">
    <property type="entry name" value="ruvA"/>
    <property type="match status" value="1"/>
</dbReference>
<comment type="subcellular location">
    <subcellularLocation>
        <location evidence="6">Cytoplasm</location>
    </subcellularLocation>
</comment>
<dbReference type="EMBL" id="JAEKNS010000069">
    <property type="protein sequence ID" value="MBJ7594482.1"/>
    <property type="molecule type" value="Genomic_DNA"/>
</dbReference>
<keyword evidence="2 6" id="KW-0227">DNA damage</keyword>
<dbReference type="GO" id="GO:0005524">
    <property type="term" value="F:ATP binding"/>
    <property type="evidence" value="ECO:0007669"/>
    <property type="project" value="InterPro"/>
</dbReference>
<dbReference type="InterPro" id="IPR012340">
    <property type="entry name" value="NA-bd_OB-fold"/>
</dbReference>
<keyword evidence="3 6" id="KW-0238">DNA-binding</keyword>
<reference evidence="8 11" key="3">
    <citation type="submission" date="2020-10" db="EMBL/GenBank/DDBJ databases">
        <title>Ca. Dormibacterota MAGs.</title>
        <authorList>
            <person name="Montgomery K."/>
        </authorList>
    </citation>
    <scope>NUCLEOTIDE SEQUENCE [LARGE SCALE GENOMIC DNA]</scope>
    <source>
        <strain evidence="8">SC8812_S17_18</strain>
    </source>
</reference>
<evidence type="ECO:0000313" key="8">
    <source>
        <dbReference type="EMBL" id="MBJ7594482.1"/>
    </source>
</evidence>
<dbReference type="InterPro" id="IPR000085">
    <property type="entry name" value="RuvA"/>
</dbReference>
<sequence length="204" mass="21025">MIALLRGQVACVDDDVVTLDVNGVGYAVQCHLRTAVALHGAAADVTLHVHTSVSAEAIRLYGFTTAEELRLFRLLIAVERIGPKAALGILGRADLATMVRALRSGDAAMVATVPGIGLKTAERVVLELRDKLGGLALPGDRSTPVEAAAEQAIRAAVDGLATMGFREAAARDAVKAAVSDGTEPLDVAALVAAALRRLDMVAAG</sequence>
<keyword evidence="4 6" id="KW-0233">DNA recombination</keyword>
<accession>A0A934JZK3</accession>
<evidence type="ECO:0000256" key="2">
    <source>
        <dbReference type="ARBA" id="ARBA00022763"/>
    </source>
</evidence>
<feature type="region of interest" description="Domain I" evidence="6">
    <location>
        <begin position="1"/>
        <end position="64"/>
    </location>
</feature>
<evidence type="ECO:0000256" key="6">
    <source>
        <dbReference type="HAMAP-Rule" id="MF_00031"/>
    </source>
</evidence>
<reference evidence="9 10" key="1">
    <citation type="journal article" date="2017" name="Nature">
        <title>Atmospheric trace gases support primary production in Antarctic desert surface soil.</title>
        <authorList>
            <person name="Ji M."/>
            <person name="Greening C."/>
            <person name="Vanwonterghem I."/>
            <person name="Carere C.R."/>
            <person name="Bay S.K."/>
            <person name="Steen J.A."/>
            <person name="Montgomery K."/>
            <person name="Lines T."/>
            <person name="Beardall J."/>
            <person name="van Dorst J."/>
            <person name="Snape I."/>
            <person name="Stott M.B."/>
            <person name="Hugenholtz P."/>
            <person name="Ferrari B.C."/>
        </authorList>
    </citation>
    <scope>NUCLEOTIDE SEQUENCE [LARGE SCALE GENOMIC DNA]</scope>
    <source>
        <strain evidence="9">RRmetagenome_bin12</strain>
    </source>
</reference>
<name>A0A2W5YZ96_9BACT</name>
<evidence type="ECO:0000256" key="1">
    <source>
        <dbReference type="ARBA" id="ARBA00022490"/>
    </source>
</evidence>
<evidence type="ECO:0000313" key="10">
    <source>
        <dbReference type="Proteomes" id="UP000248724"/>
    </source>
</evidence>
<dbReference type="SUPFAM" id="SSF47781">
    <property type="entry name" value="RuvA domain 2-like"/>
    <property type="match status" value="1"/>
</dbReference>
<dbReference type="AlphaFoldDB" id="A0A2W5YZ96"/>
<evidence type="ECO:0000313" key="9">
    <source>
        <dbReference type="EMBL" id="PZR78150.1"/>
    </source>
</evidence>
<dbReference type="GO" id="GO:0009378">
    <property type="term" value="F:four-way junction helicase activity"/>
    <property type="evidence" value="ECO:0007669"/>
    <property type="project" value="InterPro"/>
</dbReference>
<comment type="similarity">
    <text evidence="6">Belongs to the RuvA family.</text>
</comment>
<dbReference type="RefSeq" id="WP_337310721.1">
    <property type="nucleotide sequence ID" value="NZ_JAEKNS010000069.1"/>
</dbReference>
<organism evidence="9 10">
    <name type="scientific">Candidatus Aeolococcus gillhamiae</name>
    <dbReference type="NCBI Taxonomy" id="3127015"/>
    <lineage>
        <taxon>Bacteria</taxon>
        <taxon>Bacillati</taxon>
        <taxon>Candidatus Dormiibacterota</taxon>
        <taxon>Candidatus Dormibacteria</taxon>
        <taxon>Candidatus Aeolococcales</taxon>
        <taxon>Candidatus Aeolococcaceae</taxon>
        <taxon>Candidatus Aeolococcus</taxon>
    </lineage>
</organism>
<dbReference type="Gene3D" id="1.10.150.20">
    <property type="entry name" value="5' to 3' exonuclease, C-terminal subdomain"/>
    <property type="match status" value="1"/>
</dbReference>
<evidence type="ECO:0000259" key="7">
    <source>
        <dbReference type="Pfam" id="PF01330"/>
    </source>
</evidence>
<dbReference type="HAMAP" id="MF_00031">
    <property type="entry name" value="DNA_HJ_migration_RuvA"/>
    <property type="match status" value="1"/>
</dbReference>
<dbReference type="GO" id="GO:0048476">
    <property type="term" value="C:Holliday junction resolvase complex"/>
    <property type="evidence" value="ECO:0007669"/>
    <property type="project" value="UniProtKB-UniRule"/>
</dbReference>
<dbReference type="EMBL" id="QHBU01000268">
    <property type="protein sequence ID" value="PZR78150.1"/>
    <property type="molecule type" value="Genomic_DNA"/>
</dbReference>